<feature type="compositionally biased region" description="Polar residues" evidence="1">
    <location>
        <begin position="206"/>
        <end position="216"/>
    </location>
</feature>
<feature type="compositionally biased region" description="Low complexity" evidence="1">
    <location>
        <begin position="560"/>
        <end position="569"/>
    </location>
</feature>
<organism evidence="3 4">
    <name type="scientific">Jaapia argillacea MUCL 33604</name>
    <dbReference type="NCBI Taxonomy" id="933084"/>
    <lineage>
        <taxon>Eukaryota</taxon>
        <taxon>Fungi</taxon>
        <taxon>Dikarya</taxon>
        <taxon>Basidiomycota</taxon>
        <taxon>Agaricomycotina</taxon>
        <taxon>Agaricomycetes</taxon>
        <taxon>Agaricomycetidae</taxon>
        <taxon>Jaapiales</taxon>
        <taxon>Jaapiaceae</taxon>
        <taxon>Jaapia</taxon>
    </lineage>
</organism>
<feature type="domain" description="Aminoglycoside phosphotransferase" evidence="2">
    <location>
        <begin position="70"/>
        <end position="173"/>
    </location>
</feature>
<dbReference type="EMBL" id="KL197714">
    <property type="protein sequence ID" value="KDQ60403.1"/>
    <property type="molecule type" value="Genomic_DNA"/>
</dbReference>
<dbReference type="Gene3D" id="3.30.200.20">
    <property type="entry name" value="Phosphorylase Kinase, domain 1"/>
    <property type="match status" value="1"/>
</dbReference>
<dbReference type="SUPFAM" id="SSF56112">
    <property type="entry name" value="Protein kinase-like (PK-like)"/>
    <property type="match status" value="1"/>
</dbReference>
<protein>
    <recommendedName>
        <fullName evidence="2">Aminoglycoside phosphotransferase domain-containing protein</fullName>
    </recommendedName>
</protein>
<reference evidence="4" key="1">
    <citation type="journal article" date="2014" name="Proc. Natl. Acad. Sci. U.S.A.">
        <title>Extensive sampling of basidiomycete genomes demonstrates inadequacy of the white-rot/brown-rot paradigm for wood decay fungi.</title>
        <authorList>
            <person name="Riley R."/>
            <person name="Salamov A.A."/>
            <person name="Brown D.W."/>
            <person name="Nagy L.G."/>
            <person name="Floudas D."/>
            <person name="Held B.W."/>
            <person name="Levasseur A."/>
            <person name="Lombard V."/>
            <person name="Morin E."/>
            <person name="Otillar R."/>
            <person name="Lindquist E.A."/>
            <person name="Sun H."/>
            <person name="LaButti K.M."/>
            <person name="Schmutz J."/>
            <person name="Jabbour D."/>
            <person name="Luo H."/>
            <person name="Baker S.E."/>
            <person name="Pisabarro A.G."/>
            <person name="Walton J.D."/>
            <person name="Blanchette R.A."/>
            <person name="Henrissat B."/>
            <person name="Martin F."/>
            <person name="Cullen D."/>
            <person name="Hibbett D.S."/>
            <person name="Grigoriev I.V."/>
        </authorList>
    </citation>
    <scope>NUCLEOTIDE SEQUENCE [LARGE SCALE GENOMIC DNA]</scope>
    <source>
        <strain evidence="4">MUCL 33604</strain>
    </source>
</reference>
<feature type="region of interest" description="Disordered" evidence="1">
    <location>
        <begin position="195"/>
        <end position="216"/>
    </location>
</feature>
<evidence type="ECO:0000313" key="3">
    <source>
        <dbReference type="EMBL" id="KDQ60403.1"/>
    </source>
</evidence>
<dbReference type="AlphaFoldDB" id="A0A067Q000"/>
<dbReference type="PANTHER" id="PTHR21310:SF13">
    <property type="entry name" value="AMINOGLYCOSIDE PHOSPHOTRANSFERASE DOMAIN-CONTAINING PROTEIN"/>
    <property type="match status" value="1"/>
</dbReference>
<accession>A0A067Q000</accession>
<keyword evidence="4" id="KW-1185">Reference proteome</keyword>
<dbReference type="InterPro" id="IPR051678">
    <property type="entry name" value="AGP_Transferase"/>
</dbReference>
<evidence type="ECO:0000256" key="1">
    <source>
        <dbReference type="SAM" id="MobiDB-lite"/>
    </source>
</evidence>
<evidence type="ECO:0000259" key="2">
    <source>
        <dbReference type="Pfam" id="PF01636"/>
    </source>
</evidence>
<dbReference type="OrthoDB" id="10003767at2759"/>
<name>A0A067Q000_9AGAM</name>
<dbReference type="Proteomes" id="UP000027265">
    <property type="component" value="Unassembled WGS sequence"/>
</dbReference>
<sequence>MSSSTSAATLVGDSSKQPAMEWDWDFEHADRKKEAQSDASSAHLMAPFQVDRKVLKDVVKERMGVEAGRIQFLSAGTFHKAYLITLVDARQVVARVARRFMPRLKIESEVATLHYLRTRSNVPVPTVYHYDSNPYNRLGGEYILMSKARGIPLAKVYHSMSHDKLLKLLDNLALLVIPLFGHRFSSMGSLYSGPPPPLHSSVPSSTAQTPRPSGSSIPFFHTITPATPVAQATPKPLFHRMQTLQVPDVHIGPIVSWPFFGSGRGDLTNEELDRGPWRSTHDYLLSVAQREIHGVIRENEGKSAPHKLRLDPDEVHASRHHKIRAVPGDASDESTEWDWEESEGEWEGPGDHMYRDYRRMQRSTFLVAHLVEREQRVREEMDRWVRMMERMAIGTHYDGGGSGTAERAEEFAMDCHDLSLENIFIDEDDHSKITCIIDWESTATRPLWASAHVPPFLQASPFTSRLFRSVVHDLATRNTSLTTPLSLPLVTSHGIKTRTVTLATLANEWLHHEATGARMRMAHRCAEWDGWEEGLVESILGPEEEEEDWFKSWEEMNGKDSGSGPGSALDADDDDEEDYFPNGYTVSPPPQLQSPANSSVGSSEDSSLDITDKLGNNFGRLRVNSTNSKVNGGIPLAAKVVIEEREKEKLLNATGDICGGRGGELGRRLEAWLSTAKSGQRRKDHDGYEY</sequence>
<dbReference type="HOGENOM" id="CLU_026727_0_0_1"/>
<dbReference type="Pfam" id="PF01636">
    <property type="entry name" value="APH"/>
    <property type="match status" value="1"/>
</dbReference>
<proteinExistence type="predicted"/>
<dbReference type="PANTHER" id="PTHR21310">
    <property type="entry name" value="AMINOGLYCOSIDE PHOSPHOTRANSFERASE-RELATED-RELATED"/>
    <property type="match status" value="1"/>
</dbReference>
<gene>
    <name evidence="3" type="ORF">JAAARDRAFT_32800</name>
</gene>
<evidence type="ECO:0000313" key="4">
    <source>
        <dbReference type="Proteomes" id="UP000027265"/>
    </source>
</evidence>
<feature type="region of interest" description="Disordered" evidence="1">
    <location>
        <begin position="555"/>
        <end position="607"/>
    </location>
</feature>
<dbReference type="InterPro" id="IPR002575">
    <property type="entry name" value="Aminoglycoside_PTrfase"/>
</dbReference>
<dbReference type="STRING" id="933084.A0A067Q000"/>
<dbReference type="InParanoid" id="A0A067Q000"/>
<feature type="compositionally biased region" description="Acidic residues" evidence="1">
    <location>
        <begin position="570"/>
        <end position="579"/>
    </location>
</feature>
<dbReference type="InterPro" id="IPR011009">
    <property type="entry name" value="Kinase-like_dom_sf"/>
</dbReference>